<gene>
    <name evidence="2" type="ORF">CYL18_14400</name>
</gene>
<evidence type="ECO:0000313" key="3">
    <source>
        <dbReference type="Proteomes" id="UP000239663"/>
    </source>
</evidence>
<name>A0A2S7MXB7_9BACI</name>
<dbReference type="SMART" id="SM00382">
    <property type="entry name" value="AAA"/>
    <property type="match status" value="1"/>
</dbReference>
<protein>
    <submittedName>
        <fullName evidence="2">Restriction endonuclease</fullName>
    </submittedName>
</protein>
<dbReference type="GO" id="GO:0016887">
    <property type="term" value="F:ATP hydrolysis activity"/>
    <property type="evidence" value="ECO:0007669"/>
    <property type="project" value="InterPro"/>
</dbReference>
<keyword evidence="3" id="KW-1185">Reference proteome</keyword>
<dbReference type="PANTHER" id="PTHR37291">
    <property type="entry name" value="5-METHYLCYTOSINE-SPECIFIC RESTRICTION ENZYME B"/>
    <property type="match status" value="1"/>
</dbReference>
<keyword evidence="2" id="KW-0540">Nuclease</keyword>
<dbReference type="OrthoDB" id="9781481at2"/>
<dbReference type="PANTHER" id="PTHR37291:SF1">
    <property type="entry name" value="TYPE IV METHYL-DIRECTED RESTRICTION ENZYME ECOKMCRB SUBUNIT"/>
    <property type="match status" value="1"/>
</dbReference>
<keyword evidence="2" id="KW-0378">Hydrolase</keyword>
<evidence type="ECO:0000259" key="1">
    <source>
        <dbReference type="SMART" id="SM00382"/>
    </source>
</evidence>
<dbReference type="SUPFAM" id="SSF88697">
    <property type="entry name" value="PUA domain-like"/>
    <property type="match status" value="1"/>
</dbReference>
<dbReference type="InterPro" id="IPR052934">
    <property type="entry name" value="Methyl-DNA_Rec/Restrict_Enz"/>
</dbReference>
<dbReference type="InterPro" id="IPR011704">
    <property type="entry name" value="ATPase_dyneun-rel_AAA"/>
</dbReference>
<keyword evidence="2" id="KW-0255">Endonuclease</keyword>
<evidence type="ECO:0000313" key="2">
    <source>
        <dbReference type="EMBL" id="PQD94403.1"/>
    </source>
</evidence>
<feature type="domain" description="AAA+ ATPase" evidence="1">
    <location>
        <begin position="538"/>
        <end position="696"/>
    </location>
</feature>
<dbReference type="InterPro" id="IPR015947">
    <property type="entry name" value="PUA-like_sf"/>
</dbReference>
<dbReference type="CDD" id="cd00009">
    <property type="entry name" value="AAA"/>
    <property type="match status" value="1"/>
</dbReference>
<reference evidence="2 3" key="1">
    <citation type="submission" date="2017-12" db="EMBL/GenBank/DDBJ databases">
        <title>Taxonomic description and draft genome of Pradoshia cofamensis Gen. nov., sp. nov., a thermotolerant bacillale isolated from anterior gut of earthworm Eisenia fetida.</title>
        <authorList>
            <person name="Saha T."/>
            <person name="Chakraborty R."/>
        </authorList>
    </citation>
    <scope>NUCLEOTIDE SEQUENCE [LARGE SCALE GENOMIC DNA]</scope>
    <source>
        <strain evidence="2 3">EAG3</strain>
    </source>
</reference>
<dbReference type="InterPro" id="IPR003593">
    <property type="entry name" value="AAA+_ATPase"/>
</dbReference>
<dbReference type="Pfam" id="PF07728">
    <property type="entry name" value="AAA_5"/>
    <property type="match status" value="1"/>
</dbReference>
<proteinExistence type="predicted"/>
<dbReference type="Gene3D" id="3.40.50.300">
    <property type="entry name" value="P-loop containing nucleotide triphosphate hydrolases"/>
    <property type="match status" value="1"/>
</dbReference>
<dbReference type="RefSeq" id="WP_104850234.1">
    <property type="nucleotide sequence ID" value="NZ_PKOZ01000010.1"/>
</dbReference>
<dbReference type="GO" id="GO:0004519">
    <property type="term" value="F:endonuclease activity"/>
    <property type="evidence" value="ECO:0007669"/>
    <property type="project" value="UniProtKB-KW"/>
</dbReference>
<dbReference type="Proteomes" id="UP000239663">
    <property type="component" value="Unassembled WGS sequence"/>
</dbReference>
<dbReference type="InterPro" id="IPR027417">
    <property type="entry name" value="P-loop_NTPase"/>
</dbReference>
<dbReference type="GO" id="GO:0005524">
    <property type="term" value="F:ATP binding"/>
    <property type="evidence" value="ECO:0007669"/>
    <property type="project" value="InterPro"/>
</dbReference>
<dbReference type="EMBL" id="PKOZ01000010">
    <property type="protein sequence ID" value="PQD94403.1"/>
    <property type="molecule type" value="Genomic_DNA"/>
</dbReference>
<organism evidence="2 3">
    <name type="scientific">Pradoshia eiseniae</name>
    <dbReference type="NCBI Taxonomy" id="2064768"/>
    <lineage>
        <taxon>Bacteria</taxon>
        <taxon>Bacillati</taxon>
        <taxon>Bacillota</taxon>
        <taxon>Bacilli</taxon>
        <taxon>Bacillales</taxon>
        <taxon>Bacillaceae</taxon>
        <taxon>Pradoshia</taxon>
    </lineage>
</organism>
<sequence length="794" mass="92967">MNSESLEQIISDYKKDFSRISSEEVYKWEAIQWFQERWDINAENFTEMLTNSFAKADNLLTARNYFPKGMLIEFSNKDSEAVRAMFLDLFDESKEVVERVDTFIRTSQNLLEKYGEESWKQHYQTANSISTYLFFRYPDSYYLYKPQKFKKMAVKIEFPELPKRGRTESIKAYFSMCEEIRSAIMKDEELCKMSQQRLGDKHYPDNAFHILTDDIIYFGSRYEPENSEWWPGETSYHPDITTEQWLDLLHNKKVFTNDSLTIMKRLLDNGGQATCTELSQKYGESKGFYNIGSSSLAKRVHKETNCPLLTKDDDSNSKWWPVLYVGKNATKNEVGSYIWRLRPELKEALEKTDLSQIPLYTQKETEDSTRQYWWLNANPKTWSFSSLRIGEEQNFTLYNITGNKRKIFQNFLDANADDYVIGYESTPVKQVVALGRIVQENDGEHLPVEKLESLSEPIDYSTLKGIKELEGMEYFQNPNGTLFKLTKEEYDVIMDIIREQNPLPQAKEELPAYTKEDFLDQVYLDEIHYDTLMSLLKHKKNIILQGAPGVGKTYTAKRLAYALIGTEDEERIEFIQFHQNYSYEDFIMGYKPHGDGFDLRYGVFYQFCKKAESNPDDKYVFIIDEINRGNLSKIFGELLMLIEKEYRGTKVTMAYNGLPFSVPANLYIIGMMNTADRSLAMIDYALRRRFSFFDMAPAFDSEGFKKYQTGLDNEMLDEVIAEIKMLNQDIASDPSLGAGFCIGHSYFSGQTNCTEEWLSEVIEYDILPMLREYWFDEVEKVRKWESRLRGVLHD</sequence>
<dbReference type="SUPFAM" id="SSF52540">
    <property type="entry name" value="P-loop containing nucleoside triphosphate hydrolases"/>
    <property type="match status" value="1"/>
</dbReference>
<comment type="caution">
    <text evidence="2">The sequence shown here is derived from an EMBL/GenBank/DDBJ whole genome shotgun (WGS) entry which is preliminary data.</text>
</comment>
<accession>A0A2S7MXB7</accession>
<dbReference type="Gene3D" id="3.10.590.10">
    <property type="entry name" value="ph1033 like domains"/>
    <property type="match status" value="1"/>
</dbReference>
<dbReference type="AlphaFoldDB" id="A0A2S7MXB7"/>